<evidence type="ECO:0000313" key="6">
    <source>
        <dbReference type="Proteomes" id="UP000196230"/>
    </source>
</evidence>
<dbReference type="Pfam" id="PF00534">
    <property type="entry name" value="Glycos_transf_1"/>
    <property type="match status" value="1"/>
</dbReference>
<dbReference type="GO" id="GO:0016757">
    <property type="term" value="F:glycosyltransferase activity"/>
    <property type="evidence" value="ECO:0007669"/>
    <property type="project" value="UniProtKB-KW"/>
</dbReference>
<dbReference type="InterPro" id="IPR028098">
    <property type="entry name" value="Glyco_trans_4-like_N"/>
</dbReference>
<organism evidence="5 6">
    <name type="scientific">Micrococcus lylae</name>
    <dbReference type="NCBI Taxonomy" id="1273"/>
    <lineage>
        <taxon>Bacteria</taxon>
        <taxon>Bacillati</taxon>
        <taxon>Actinomycetota</taxon>
        <taxon>Actinomycetes</taxon>
        <taxon>Micrococcales</taxon>
        <taxon>Micrococcaceae</taxon>
        <taxon>Micrococcus</taxon>
    </lineage>
</organism>
<gene>
    <name evidence="5" type="ORF">FM125_06155</name>
</gene>
<evidence type="ECO:0000259" key="3">
    <source>
        <dbReference type="Pfam" id="PF00534"/>
    </source>
</evidence>
<accession>A0A1R4J341</accession>
<evidence type="ECO:0000259" key="4">
    <source>
        <dbReference type="Pfam" id="PF13579"/>
    </source>
</evidence>
<dbReference type="Gene3D" id="3.40.50.2000">
    <property type="entry name" value="Glycogen Phosphorylase B"/>
    <property type="match status" value="2"/>
</dbReference>
<dbReference type="AlphaFoldDB" id="A0A1R4J341"/>
<evidence type="ECO:0000256" key="1">
    <source>
        <dbReference type="ARBA" id="ARBA00022676"/>
    </source>
</evidence>
<dbReference type="InterPro" id="IPR001296">
    <property type="entry name" value="Glyco_trans_1"/>
</dbReference>
<feature type="domain" description="Glycosyl transferase family 1" evidence="3">
    <location>
        <begin position="390"/>
        <end position="562"/>
    </location>
</feature>
<sequence>MSPSVRRLASNALLAATTAVDHVRDDPVVLALQISRRLPPAVRMRLGAWGAGCSASLPVPAAVALAAGGRTEELEELVDQVLRSPRTHGADPVTRVRLADVLLAADRPDRAEQILATTSSATPGWAAARARSHWYHGRMRQAVAVLGGSARERAVRERLGSELRAMEGWIPTLQPPGAPYRPVADRVLFVLTNSLPHTGSGYAQRSHSLMLAVRDCGWDPEAVTRLGWPVQTGVLQAADRDEVDGIRYHRLLAPRLLPGFDRRLQQNAEELLALVLERRPAVLHTTTHWVNAVVVRAVAEAVGIPWVYEVRGQLADTWASTRGTAALSSERYRLFTAREADAVRSADAVVTLAETMRARVAADGVDPDRIVLSPNAVGGAFLDPSGDAAQARRSLGLDPDAEYVGTVSSVVPYEGLDDLVRAVALLTASRPRLRLLVAGDGTALPGLRRLADELGIGDRVDLIGRVDRSLAPTCHRALDVFCVPRKDTTVTRSVTPMKPLEAMASARAVLVSDLPALREIVRDGETGVLVPAEDPEAWAEALDAVLTEGARRRALGADAREWVLAERTWAANARRYVQMYAEITSGHAAGDRAEPYTGR</sequence>
<evidence type="ECO:0000313" key="5">
    <source>
        <dbReference type="EMBL" id="SJN26458.1"/>
    </source>
</evidence>
<reference evidence="5 6" key="1">
    <citation type="submission" date="2017-02" db="EMBL/GenBank/DDBJ databases">
        <authorList>
            <person name="Peterson S.W."/>
        </authorList>
    </citation>
    <scope>NUCLEOTIDE SEQUENCE [LARGE SCALE GENOMIC DNA]</scope>
    <source>
        <strain evidence="5 6">2B3F</strain>
    </source>
</reference>
<protein>
    <submittedName>
        <fullName evidence="5">Glycosyl transferase, group 1 family protein</fullName>
    </submittedName>
</protein>
<dbReference type="EMBL" id="FUKP01000041">
    <property type="protein sequence ID" value="SJN26458.1"/>
    <property type="molecule type" value="Genomic_DNA"/>
</dbReference>
<dbReference type="PANTHER" id="PTHR12526">
    <property type="entry name" value="GLYCOSYLTRANSFERASE"/>
    <property type="match status" value="1"/>
</dbReference>
<keyword evidence="2 5" id="KW-0808">Transferase</keyword>
<dbReference type="RefSeq" id="WP_180525401.1">
    <property type="nucleotide sequence ID" value="NZ_FUKP01000041.1"/>
</dbReference>
<evidence type="ECO:0000256" key="2">
    <source>
        <dbReference type="ARBA" id="ARBA00022679"/>
    </source>
</evidence>
<proteinExistence type="predicted"/>
<dbReference type="Pfam" id="PF13579">
    <property type="entry name" value="Glyco_trans_4_4"/>
    <property type="match status" value="1"/>
</dbReference>
<dbReference type="SUPFAM" id="SSF53756">
    <property type="entry name" value="UDP-Glycosyltransferase/glycogen phosphorylase"/>
    <property type="match status" value="1"/>
</dbReference>
<dbReference type="Proteomes" id="UP000196230">
    <property type="component" value="Unassembled WGS sequence"/>
</dbReference>
<keyword evidence="1" id="KW-0328">Glycosyltransferase</keyword>
<feature type="domain" description="Glycosyltransferase subfamily 4-like N-terminal" evidence="4">
    <location>
        <begin position="201"/>
        <end position="375"/>
    </location>
</feature>
<name>A0A1R4J341_9MICC</name>
<dbReference type="CDD" id="cd03801">
    <property type="entry name" value="GT4_PimA-like"/>
    <property type="match status" value="1"/>
</dbReference>